<name>A0A2T4ZGD4_9HYPH</name>
<keyword evidence="2" id="KW-0808">Transferase</keyword>
<dbReference type="GO" id="GO:0008270">
    <property type="term" value="F:zinc ion binding"/>
    <property type="evidence" value="ECO:0007669"/>
    <property type="project" value="InterPro"/>
</dbReference>
<dbReference type="InterPro" id="IPR038071">
    <property type="entry name" value="UROD/MetE-like_sf"/>
</dbReference>
<dbReference type="GO" id="GO:0009086">
    <property type="term" value="P:methionine biosynthetic process"/>
    <property type="evidence" value="ECO:0007669"/>
    <property type="project" value="InterPro"/>
</dbReference>
<dbReference type="RefSeq" id="WP_245901881.1">
    <property type="nucleotide sequence ID" value="NZ_JAIESU010000025.1"/>
</dbReference>
<proteinExistence type="predicted"/>
<organism evidence="2 3">
    <name type="scientific">Phreatobacter oligotrophus</name>
    <dbReference type="NCBI Taxonomy" id="1122261"/>
    <lineage>
        <taxon>Bacteria</taxon>
        <taxon>Pseudomonadati</taxon>
        <taxon>Pseudomonadota</taxon>
        <taxon>Alphaproteobacteria</taxon>
        <taxon>Hyphomicrobiales</taxon>
        <taxon>Phreatobacteraceae</taxon>
        <taxon>Phreatobacter</taxon>
    </lineage>
</organism>
<dbReference type="SUPFAM" id="SSF51726">
    <property type="entry name" value="UROD/MetE-like"/>
    <property type="match status" value="1"/>
</dbReference>
<comment type="caution">
    <text evidence="2">The sequence shown here is derived from an EMBL/GenBank/DDBJ whole genome shotgun (WGS) entry which is preliminary data.</text>
</comment>
<protein>
    <submittedName>
        <fullName evidence="2">5-methyltetrahydropteroyltriglutamate--homocysteine methyltransferase</fullName>
    </submittedName>
</protein>
<dbReference type="PANTHER" id="PTHR43844">
    <property type="entry name" value="METHIONINE SYNTHASE"/>
    <property type="match status" value="1"/>
</dbReference>
<keyword evidence="3" id="KW-1185">Reference proteome</keyword>
<dbReference type="PANTHER" id="PTHR43844:SF1">
    <property type="entry name" value="METHIONINE SYNTHASE"/>
    <property type="match status" value="1"/>
</dbReference>
<reference evidence="2 3" key="1">
    <citation type="submission" date="2018-04" db="EMBL/GenBank/DDBJ databases">
        <title>Genomic Encyclopedia of Archaeal and Bacterial Type Strains, Phase II (KMG-II): from individual species to whole genera.</title>
        <authorList>
            <person name="Goeker M."/>
        </authorList>
    </citation>
    <scope>NUCLEOTIDE SEQUENCE [LARGE SCALE GENOMIC DNA]</scope>
    <source>
        <strain evidence="2 3">DSM 25521</strain>
    </source>
</reference>
<dbReference type="GO" id="GO:0003871">
    <property type="term" value="F:5-methyltetrahydropteroyltriglutamate-homocysteine S-methyltransferase activity"/>
    <property type="evidence" value="ECO:0007669"/>
    <property type="project" value="InterPro"/>
</dbReference>
<evidence type="ECO:0000313" key="2">
    <source>
        <dbReference type="EMBL" id="PTM60953.1"/>
    </source>
</evidence>
<dbReference type="AlphaFoldDB" id="A0A2T4ZGD4"/>
<dbReference type="InterPro" id="IPR002629">
    <property type="entry name" value="Met_Synth_C/arc"/>
</dbReference>
<dbReference type="EMBL" id="PZZL01000002">
    <property type="protein sequence ID" value="PTM60953.1"/>
    <property type="molecule type" value="Genomic_DNA"/>
</dbReference>
<dbReference type="Proteomes" id="UP000241808">
    <property type="component" value="Unassembled WGS sequence"/>
</dbReference>
<evidence type="ECO:0000313" key="3">
    <source>
        <dbReference type="Proteomes" id="UP000241808"/>
    </source>
</evidence>
<dbReference type="Pfam" id="PF01717">
    <property type="entry name" value="Meth_synt_2"/>
    <property type="match status" value="1"/>
</dbReference>
<dbReference type="CDD" id="cd03311">
    <property type="entry name" value="CIMS_C_terminal_like"/>
    <property type="match status" value="1"/>
</dbReference>
<feature type="domain" description="Cobalamin-independent methionine synthase MetE C-terminal/archaeal" evidence="1">
    <location>
        <begin position="22"/>
        <end position="354"/>
    </location>
</feature>
<accession>A0A2T4ZGD4</accession>
<gene>
    <name evidence="2" type="ORF">C8P69_102338</name>
</gene>
<keyword evidence="2" id="KW-0489">Methyltransferase</keyword>
<sequence length="376" mass="41922">MSTMTSTAPVLAGKAGPFRADQVGSLLRSQALKEARAAHAAGKLDALGLRTVEDAEIKKLIAKQEAVGLQGITDGEYRRSWWHYDFLWQLDGVTRVELDQGIQFAGVQTKAEAPRVTGKIGFSTHPFIEHFKFVKANTARTAKMTIPSPSMLHYRGGRKLINMGLYPDMAEYYDDLGQAYRKAVHAFYDAGCRYLQLDDVSFAYLCDPEQKRMLAERGDDPEKQGEIYAEMVTAAIGGRPKDLTISMHLCRGNFRSTFVASGGYEPIAELLFNAMPVDAYFMEWDTERAGGFEPLRFLPKGKAVVLGLVTSKTGVLEKKDDIKRRIDEAAKYAPIEQLCLSPQCGFASTEEGNTLAEDEQWRKLELIVEISREVWG</sequence>
<evidence type="ECO:0000259" key="1">
    <source>
        <dbReference type="Pfam" id="PF01717"/>
    </source>
</evidence>
<dbReference type="GO" id="GO:0032259">
    <property type="term" value="P:methylation"/>
    <property type="evidence" value="ECO:0007669"/>
    <property type="project" value="UniProtKB-KW"/>
</dbReference>
<dbReference type="Gene3D" id="3.20.20.210">
    <property type="match status" value="1"/>
</dbReference>
<dbReference type="NCBIfam" id="NF005085">
    <property type="entry name" value="PRK06520.1"/>
    <property type="match status" value="1"/>
</dbReference>